<evidence type="ECO:0000256" key="4">
    <source>
        <dbReference type="ARBA" id="ARBA00022806"/>
    </source>
</evidence>
<dbReference type="SUPFAM" id="SSF52540">
    <property type="entry name" value="P-loop containing nucleoside triphosphate hydrolases"/>
    <property type="match status" value="2"/>
</dbReference>
<dbReference type="InterPro" id="IPR001841">
    <property type="entry name" value="Znf_RING"/>
</dbReference>
<name>A0A9P3CQK7_9PEZI</name>
<keyword evidence="2" id="KW-0547">Nucleotide-binding</keyword>
<dbReference type="InterPro" id="IPR050628">
    <property type="entry name" value="SNF2_RAD54_helicase_TF"/>
</dbReference>
<evidence type="ECO:0000256" key="3">
    <source>
        <dbReference type="ARBA" id="ARBA00022801"/>
    </source>
</evidence>
<evidence type="ECO:0000256" key="6">
    <source>
        <dbReference type="PROSITE-ProRule" id="PRU00175"/>
    </source>
</evidence>
<keyword evidence="12" id="KW-1185">Reference proteome</keyword>
<dbReference type="InterPro" id="IPR049730">
    <property type="entry name" value="SNF2/RAD54-like_C"/>
</dbReference>
<evidence type="ECO:0000313" key="11">
    <source>
        <dbReference type="EMBL" id="GIZ46851.1"/>
    </source>
</evidence>
<dbReference type="GO" id="GO:0008270">
    <property type="term" value="F:zinc ion binding"/>
    <property type="evidence" value="ECO:0007669"/>
    <property type="project" value="UniProtKB-KW"/>
</dbReference>
<evidence type="ECO:0000256" key="7">
    <source>
        <dbReference type="SAM" id="MobiDB-lite"/>
    </source>
</evidence>
<keyword evidence="6" id="KW-0479">Metal-binding</keyword>
<feature type="domain" description="RING-type" evidence="8">
    <location>
        <begin position="645"/>
        <end position="697"/>
    </location>
</feature>
<dbReference type="OrthoDB" id="3648557at2759"/>
<sequence length="905" mass="100215">MFGASGLARRNLDDDDEVNHGPAKRQRHARSTSHPLLTPDASTPTTGGVTPADDAGHGGSLICYGAITKINAQLLDASQHASNRAGLDAINAADGQSEYVSLQLTVKGARLVLSTPSCLDIAHLNSKVTAAFQEILKRADIQIRPFVKRTDLEFLLQANVTNKKKNSLLVNATIIGPQYFAHETGTSLSKQGLYLQDPVPAEPTMAYINPQLFEFDVDDIEFLFQELVTGSSALASSIDVNPAWTNMLGNLPQHGLDSTAVNLDPAVVRTNLMPHQGEALDFMRKRELGGGLLDTGARFWLPHRTENAIEVHRHRITADERQGVQDEPRGGILADEMGLGKTLTTLSLIISSRDRAEQYARSQPPGNAFSQPRIVRAPSAATLIIVPSTQLMDSWIKQLQQHTRVEALRISTYHAQNRVTHYTDLLKFDIVLTTYGTIAREYRKREREVLYHMRFFRVVLDEAHTIRNRRTKLFTAINTLDAAHYWCLTGTPVSNKIDDLGALLEFCRVPLLEDAKTFRRHIATPARKSFKRGCYLLRETLTPLCLRRTQALIGLAKPELIEKLVDFTRQELSQYRRIIKAGRDALDAPVSGRPESSRNVVPRLLLKLRIFCNQGTYSDDRESLEQDLDPDEHFTLLEEQEQDQCVVCFSTITGLGQTEDEASGILGECGHVICLACHSDSSEGNRSTMAYNCPLCKERTRPRTLSAGNPANSGAMKHSSKLNALMHELTASQNADPPEKSIVFSSWRKTIGLARQLCAERGVRAVQIDGETSHADRSRILDQFAADASISALLMTIGTGGLGLTITSASRVHILEPQWNPSVEDQAIGRVVRLGQAKPITVIRYIIQDKDSVEKHIQGYQKQKINLAASGFEAQADSLLTERSVRLDVRATYHPPFPLSADFIS</sequence>
<feature type="compositionally biased region" description="Polar residues" evidence="7">
    <location>
        <begin position="32"/>
        <end position="48"/>
    </location>
</feature>
<dbReference type="SMART" id="SM00487">
    <property type="entry name" value="DEXDc"/>
    <property type="match status" value="1"/>
</dbReference>
<organism evidence="11 12">
    <name type="scientific">Cercospora kikuchii</name>
    <dbReference type="NCBI Taxonomy" id="84275"/>
    <lineage>
        <taxon>Eukaryota</taxon>
        <taxon>Fungi</taxon>
        <taxon>Dikarya</taxon>
        <taxon>Ascomycota</taxon>
        <taxon>Pezizomycotina</taxon>
        <taxon>Dothideomycetes</taxon>
        <taxon>Dothideomycetidae</taxon>
        <taxon>Mycosphaerellales</taxon>
        <taxon>Mycosphaerellaceae</taxon>
        <taxon>Cercospora</taxon>
    </lineage>
</organism>
<dbReference type="Pfam" id="PF00271">
    <property type="entry name" value="Helicase_C"/>
    <property type="match status" value="1"/>
</dbReference>
<dbReference type="RefSeq" id="XP_044661338.1">
    <property type="nucleotide sequence ID" value="XM_044805403.1"/>
</dbReference>
<dbReference type="Pfam" id="PF00176">
    <property type="entry name" value="SNF2-rel_dom"/>
    <property type="match status" value="1"/>
</dbReference>
<protein>
    <submittedName>
        <fullName evidence="11">Uncharacterized protein</fullName>
    </submittedName>
</protein>
<dbReference type="Gene3D" id="3.40.50.10810">
    <property type="entry name" value="Tandem AAA-ATPase domain"/>
    <property type="match status" value="1"/>
</dbReference>
<evidence type="ECO:0000256" key="5">
    <source>
        <dbReference type="ARBA" id="ARBA00022840"/>
    </source>
</evidence>
<evidence type="ECO:0000313" key="12">
    <source>
        <dbReference type="Proteomes" id="UP000825890"/>
    </source>
</evidence>
<feature type="region of interest" description="Disordered" evidence="7">
    <location>
        <begin position="1"/>
        <end position="52"/>
    </location>
</feature>
<comment type="similarity">
    <text evidence="1">Belongs to the SNF2/RAD54 helicase family.</text>
</comment>
<feature type="compositionally biased region" description="Basic residues" evidence="7">
    <location>
        <begin position="22"/>
        <end position="31"/>
    </location>
</feature>
<dbReference type="PROSITE" id="PS50089">
    <property type="entry name" value="ZF_RING_2"/>
    <property type="match status" value="1"/>
</dbReference>
<dbReference type="GO" id="GO:0005634">
    <property type="term" value="C:nucleus"/>
    <property type="evidence" value="ECO:0007669"/>
    <property type="project" value="TreeGrafter"/>
</dbReference>
<accession>A0A9P3CQK7</accession>
<dbReference type="GO" id="GO:0016787">
    <property type="term" value="F:hydrolase activity"/>
    <property type="evidence" value="ECO:0007669"/>
    <property type="project" value="UniProtKB-KW"/>
</dbReference>
<dbReference type="PANTHER" id="PTHR45626:SF52">
    <property type="entry name" value="SINGLE-STRANDED DNA-DEPENDENT ATPASE (EUROFUNG)"/>
    <property type="match status" value="1"/>
</dbReference>
<evidence type="ECO:0000256" key="1">
    <source>
        <dbReference type="ARBA" id="ARBA00007025"/>
    </source>
</evidence>
<dbReference type="Proteomes" id="UP000825890">
    <property type="component" value="Unassembled WGS sequence"/>
</dbReference>
<dbReference type="Gene3D" id="3.40.50.300">
    <property type="entry name" value="P-loop containing nucleotide triphosphate hydrolases"/>
    <property type="match status" value="1"/>
</dbReference>
<evidence type="ECO:0000256" key="2">
    <source>
        <dbReference type="ARBA" id="ARBA00022741"/>
    </source>
</evidence>
<feature type="domain" description="Helicase C-terminal" evidence="10">
    <location>
        <begin position="721"/>
        <end position="880"/>
    </location>
</feature>
<evidence type="ECO:0000259" key="9">
    <source>
        <dbReference type="PROSITE" id="PS51192"/>
    </source>
</evidence>
<dbReference type="SMART" id="SM00490">
    <property type="entry name" value="HELICc"/>
    <property type="match status" value="1"/>
</dbReference>
<gene>
    <name evidence="11" type="ORF">CKM354_000996000</name>
</gene>
<feature type="domain" description="Helicase ATP-binding" evidence="9">
    <location>
        <begin position="322"/>
        <end position="510"/>
    </location>
</feature>
<evidence type="ECO:0000259" key="8">
    <source>
        <dbReference type="PROSITE" id="PS50089"/>
    </source>
</evidence>
<dbReference type="InterPro" id="IPR013083">
    <property type="entry name" value="Znf_RING/FYVE/PHD"/>
</dbReference>
<dbReference type="CDD" id="cd18008">
    <property type="entry name" value="DEXDc_SHPRH-like"/>
    <property type="match status" value="1"/>
</dbReference>
<dbReference type="SUPFAM" id="SSF57850">
    <property type="entry name" value="RING/U-box"/>
    <property type="match status" value="1"/>
</dbReference>
<dbReference type="GO" id="GO:0006281">
    <property type="term" value="P:DNA repair"/>
    <property type="evidence" value="ECO:0007669"/>
    <property type="project" value="TreeGrafter"/>
</dbReference>
<dbReference type="Gene3D" id="3.30.40.10">
    <property type="entry name" value="Zinc/RING finger domain, C3HC4 (zinc finger)"/>
    <property type="match status" value="1"/>
</dbReference>
<dbReference type="SMART" id="SM00184">
    <property type="entry name" value="RING"/>
    <property type="match status" value="1"/>
</dbReference>
<dbReference type="GO" id="GO:0005524">
    <property type="term" value="F:ATP binding"/>
    <property type="evidence" value="ECO:0007669"/>
    <property type="project" value="UniProtKB-KW"/>
</dbReference>
<dbReference type="GO" id="GO:0008094">
    <property type="term" value="F:ATP-dependent activity, acting on DNA"/>
    <property type="evidence" value="ECO:0007669"/>
    <property type="project" value="TreeGrafter"/>
</dbReference>
<dbReference type="InterPro" id="IPR001650">
    <property type="entry name" value="Helicase_C-like"/>
</dbReference>
<dbReference type="AlphaFoldDB" id="A0A9P3CQK7"/>
<keyword evidence="4" id="KW-0347">Helicase</keyword>
<keyword evidence="6" id="KW-0863">Zinc-finger</keyword>
<evidence type="ECO:0000259" key="10">
    <source>
        <dbReference type="PROSITE" id="PS51194"/>
    </source>
</evidence>
<comment type="caution">
    <text evidence="11">The sequence shown here is derived from an EMBL/GenBank/DDBJ whole genome shotgun (WGS) entry which is preliminary data.</text>
</comment>
<proteinExistence type="inferred from homology"/>
<dbReference type="PANTHER" id="PTHR45626">
    <property type="entry name" value="TRANSCRIPTION TERMINATION FACTOR 2-RELATED"/>
    <property type="match status" value="1"/>
</dbReference>
<dbReference type="InterPro" id="IPR027417">
    <property type="entry name" value="P-loop_NTPase"/>
</dbReference>
<dbReference type="PROSITE" id="PS51194">
    <property type="entry name" value="HELICASE_CTER"/>
    <property type="match status" value="1"/>
</dbReference>
<dbReference type="InterPro" id="IPR000330">
    <property type="entry name" value="SNF2_N"/>
</dbReference>
<keyword evidence="5" id="KW-0067">ATP-binding</keyword>
<dbReference type="EMBL" id="BOLY01000006">
    <property type="protein sequence ID" value="GIZ46851.1"/>
    <property type="molecule type" value="Genomic_DNA"/>
</dbReference>
<dbReference type="InterPro" id="IPR038718">
    <property type="entry name" value="SNF2-like_sf"/>
</dbReference>
<dbReference type="InterPro" id="IPR014001">
    <property type="entry name" value="Helicase_ATP-bd"/>
</dbReference>
<keyword evidence="6" id="KW-0862">Zinc</keyword>
<reference evidence="11 12" key="1">
    <citation type="submission" date="2021-01" db="EMBL/GenBank/DDBJ databases">
        <title>Cercospora kikuchii MAFF 305040 whole genome shotgun sequence.</title>
        <authorList>
            <person name="Kashiwa T."/>
            <person name="Suzuki T."/>
        </authorList>
    </citation>
    <scope>NUCLEOTIDE SEQUENCE [LARGE SCALE GENOMIC DNA]</scope>
    <source>
        <strain evidence="11 12">MAFF 305040</strain>
    </source>
</reference>
<dbReference type="PROSITE" id="PS51192">
    <property type="entry name" value="HELICASE_ATP_BIND_1"/>
    <property type="match status" value="1"/>
</dbReference>
<dbReference type="GO" id="GO:0004386">
    <property type="term" value="F:helicase activity"/>
    <property type="evidence" value="ECO:0007669"/>
    <property type="project" value="UniProtKB-KW"/>
</dbReference>
<keyword evidence="3" id="KW-0378">Hydrolase</keyword>
<dbReference type="GeneID" id="68295535"/>
<dbReference type="CDD" id="cd18793">
    <property type="entry name" value="SF2_C_SNF"/>
    <property type="match status" value="1"/>
</dbReference>